<evidence type="ECO:0000313" key="3">
    <source>
        <dbReference type="Proteomes" id="UP000706525"/>
    </source>
</evidence>
<keyword evidence="3" id="KW-1185">Reference proteome</keyword>
<feature type="compositionally biased region" description="Basic and acidic residues" evidence="1">
    <location>
        <begin position="56"/>
        <end position="79"/>
    </location>
</feature>
<dbReference type="EMBL" id="CAJZAG010000015">
    <property type="protein sequence ID" value="CAG9185651.1"/>
    <property type="molecule type" value="Genomic_DNA"/>
</dbReference>
<evidence type="ECO:0000313" key="2">
    <source>
        <dbReference type="EMBL" id="CAG9185651.1"/>
    </source>
</evidence>
<dbReference type="Proteomes" id="UP000706525">
    <property type="component" value="Unassembled WGS sequence"/>
</dbReference>
<feature type="region of interest" description="Disordered" evidence="1">
    <location>
        <begin position="1"/>
        <end position="79"/>
    </location>
</feature>
<dbReference type="RefSeq" id="WP_223994993.1">
    <property type="nucleotide sequence ID" value="NZ_CAJZAG010000015.1"/>
</dbReference>
<name>A0ABM8XYX8_9BURK</name>
<evidence type="ECO:0008006" key="4">
    <source>
        <dbReference type="Google" id="ProtNLM"/>
    </source>
</evidence>
<protein>
    <recommendedName>
        <fullName evidence="4">GAGE domain-containing protein</fullName>
    </recommendedName>
</protein>
<sequence length="79" mass="8473">MVEQSHSGQSPQQEKAPQPLENEGSGEGADNPSIEQQERDIPPEGQEDPIDSAIQKGDEVGEKRDPTQGHGRGKEDPSA</sequence>
<proteinExistence type="predicted"/>
<feature type="compositionally biased region" description="Polar residues" evidence="1">
    <location>
        <begin position="1"/>
        <end position="15"/>
    </location>
</feature>
<evidence type="ECO:0000256" key="1">
    <source>
        <dbReference type="SAM" id="MobiDB-lite"/>
    </source>
</evidence>
<comment type="caution">
    <text evidence="2">The sequence shown here is derived from an EMBL/GenBank/DDBJ whole genome shotgun (WGS) entry which is preliminary data.</text>
</comment>
<accession>A0ABM8XYX8</accession>
<reference evidence="2 3" key="1">
    <citation type="submission" date="2021-08" db="EMBL/GenBank/DDBJ databases">
        <authorList>
            <person name="Peeters C."/>
        </authorList>
    </citation>
    <scope>NUCLEOTIDE SEQUENCE [LARGE SCALE GENOMIC DNA]</scope>
    <source>
        <strain evidence="2 3">LMG 32289</strain>
    </source>
</reference>
<gene>
    <name evidence="2" type="ORF">LMG32289_06028</name>
</gene>
<organism evidence="2 3">
    <name type="scientific">Cupriavidus pampae</name>
    <dbReference type="NCBI Taxonomy" id="659251"/>
    <lineage>
        <taxon>Bacteria</taxon>
        <taxon>Pseudomonadati</taxon>
        <taxon>Pseudomonadota</taxon>
        <taxon>Betaproteobacteria</taxon>
        <taxon>Burkholderiales</taxon>
        <taxon>Burkholderiaceae</taxon>
        <taxon>Cupriavidus</taxon>
    </lineage>
</organism>